<organism evidence="2">
    <name type="scientific">marine sediment metagenome</name>
    <dbReference type="NCBI Taxonomy" id="412755"/>
    <lineage>
        <taxon>unclassified sequences</taxon>
        <taxon>metagenomes</taxon>
        <taxon>ecological metagenomes</taxon>
    </lineage>
</organism>
<accession>A0A0F8YVI1</accession>
<evidence type="ECO:0008006" key="3">
    <source>
        <dbReference type="Google" id="ProtNLM"/>
    </source>
</evidence>
<evidence type="ECO:0000256" key="1">
    <source>
        <dbReference type="SAM" id="MobiDB-lite"/>
    </source>
</evidence>
<proteinExistence type="predicted"/>
<dbReference type="AlphaFoldDB" id="A0A0F8YVI1"/>
<comment type="caution">
    <text evidence="2">The sequence shown here is derived from an EMBL/GenBank/DDBJ whole genome shotgun (WGS) entry which is preliminary data.</text>
</comment>
<evidence type="ECO:0000313" key="2">
    <source>
        <dbReference type="EMBL" id="KKK85437.1"/>
    </source>
</evidence>
<gene>
    <name evidence="2" type="ORF">LCGC14_2773300</name>
</gene>
<sequence length="151" mass="16827">YHLLERVLSEQCRVTGKGTDKKIEIKKAKEVPSNSLQNPSDSDATYDGYKGTGYQIQMMETYKEIDKDEKPDKSKPNLITYVDVEPAHEQDCDAIQPAIDDTQFRGCAPDELQCDAKYGSDENVQKAKEKGVTIIAPTMGPKESPKVALKD</sequence>
<feature type="non-terminal residue" evidence="2">
    <location>
        <position position="1"/>
    </location>
</feature>
<reference evidence="2" key="1">
    <citation type="journal article" date="2015" name="Nature">
        <title>Complex archaea that bridge the gap between prokaryotes and eukaryotes.</title>
        <authorList>
            <person name="Spang A."/>
            <person name="Saw J.H."/>
            <person name="Jorgensen S.L."/>
            <person name="Zaremba-Niedzwiedzka K."/>
            <person name="Martijn J."/>
            <person name="Lind A.E."/>
            <person name="van Eijk R."/>
            <person name="Schleper C."/>
            <person name="Guy L."/>
            <person name="Ettema T.J."/>
        </authorList>
    </citation>
    <scope>NUCLEOTIDE SEQUENCE</scope>
</reference>
<name>A0A0F8YVI1_9ZZZZ</name>
<protein>
    <recommendedName>
        <fullName evidence="3">Transposase IS4-like domain-containing protein</fullName>
    </recommendedName>
</protein>
<feature type="region of interest" description="Disordered" evidence="1">
    <location>
        <begin position="26"/>
        <end position="49"/>
    </location>
</feature>
<dbReference type="EMBL" id="LAZR01051312">
    <property type="protein sequence ID" value="KKK85437.1"/>
    <property type="molecule type" value="Genomic_DNA"/>
</dbReference>
<feature type="compositionally biased region" description="Polar residues" evidence="1">
    <location>
        <begin position="32"/>
        <end position="43"/>
    </location>
</feature>